<reference evidence="3 4" key="1">
    <citation type="submission" date="2020-01" db="EMBL/GenBank/DDBJ databases">
        <title>Draft genome sequence of Cand. Neptunochlamydia vexilliferae K9.</title>
        <authorList>
            <person name="Schulz F."/>
            <person name="Koestlbacher S."/>
            <person name="Wascher F."/>
            <person name="Pizzetti I."/>
            <person name="Horn M."/>
        </authorList>
    </citation>
    <scope>NUCLEOTIDE SEQUENCE [LARGE SCALE GENOMIC DNA]</scope>
    <source>
        <strain evidence="3 4">K9</strain>
    </source>
</reference>
<keyword evidence="2" id="KW-0812">Transmembrane</keyword>
<keyword evidence="2" id="KW-1133">Transmembrane helix</keyword>
<feature type="compositionally biased region" description="Acidic residues" evidence="1">
    <location>
        <begin position="112"/>
        <end position="123"/>
    </location>
</feature>
<keyword evidence="4" id="KW-1185">Reference proteome</keyword>
<keyword evidence="2" id="KW-0472">Membrane</keyword>
<feature type="transmembrane region" description="Helical" evidence="2">
    <location>
        <begin position="57"/>
        <end position="73"/>
    </location>
</feature>
<feature type="region of interest" description="Disordered" evidence="1">
    <location>
        <begin position="104"/>
        <end position="123"/>
    </location>
</feature>
<organism evidence="3 4">
    <name type="scientific">Candidatus Neptunichlamydia vexilliferae</name>
    <dbReference type="NCBI Taxonomy" id="1651774"/>
    <lineage>
        <taxon>Bacteria</taxon>
        <taxon>Pseudomonadati</taxon>
        <taxon>Chlamydiota</taxon>
        <taxon>Chlamydiia</taxon>
        <taxon>Parachlamydiales</taxon>
        <taxon>Simkaniaceae</taxon>
        <taxon>Candidatus Neptunichlamydia</taxon>
    </lineage>
</organism>
<dbReference type="RefSeq" id="WP_194846899.1">
    <property type="nucleotide sequence ID" value="NZ_JAAEJV010000002.1"/>
</dbReference>
<sequence>MKKPLIAKNKAKALSSALLLIGLAIIFFTESWWPAIMLVIGVPLALKQFLWGRLSDAFLTLFVFVGFFIIAQFNISWKVLLPVLFIMAAVYILCKEWVTTVSKEESAGNDDNTIEVDTNDEEK</sequence>
<dbReference type="Proteomes" id="UP001194714">
    <property type="component" value="Unassembled WGS sequence"/>
</dbReference>
<accession>A0ABS0AWW2</accession>
<feature type="transmembrane region" description="Helical" evidence="2">
    <location>
        <begin position="12"/>
        <end position="28"/>
    </location>
</feature>
<evidence type="ECO:0000256" key="2">
    <source>
        <dbReference type="SAM" id="Phobius"/>
    </source>
</evidence>
<evidence type="ECO:0000313" key="3">
    <source>
        <dbReference type="EMBL" id="MBF5058623.1"/>
    </source>
</evidence>
<comment type="caution">
    <text evidence="3">The sequence shown here is derived from an EMBL/GenBank/DDBJ whole genome shotgun (WGS) entry which is preliminary data.</text>
</comment>
<feature type="transmembrane region" description="Helical" evidence="2">
    <location>
        <begin position="79"/>
        <end position="98"/>
    </location>
</feature>
<dbReference type="EMBL" id="JAAEJV010000002">
    <property type="protein sequence ID" value="MBF5058623.1"/>
    <property type="molecule type" value="Genomic_DNA"/>
</dbReference>
<gene>
    <name evidence="3" type="ORF">NEPTK9_000120</name>
</gene>
<evidence type="ECO:0000256" key="1">
    <source>
        <dbReference type="SAM" id="MobiDB-lite"/>
    </source>
</evidence>
<protein>
    <submittedName>
        <fullName evidence="3">Uncharacterized protein</fullName>
    </submittedName>
</protein>
<evidence type="ECO:0000313" key="4">
    <source>
        <dbReference type="Proteomes" id="UP001194714"/>
    </source>
</evidence>
<name>A0ABS0AWW2_9BACT</name>
<proteinExistence type="predicted"/>